<protein>
    <submittedName>
        <fullName evidence="2">Uncharacterized protein</fullName>
    </submittedName>
</protein>
<proteinExistence type="predicted"/>
<comment type="caution">
    <text evidence="2">The sequence shown here is derived from an EMBL/GenBank/DDBJ whole genome shotgun (WGS) entry which is preliminary data.</text>
</comment>
<keyword evidence="3" id="KW-1185">Reference proteome</keyword>
<dbReference type="RefSeq" id="WP_276266055.1">
    <property type="nucleotide sequence ID" value="NZ_JARJLM010000336.1"/>
</dbReference>
<gene>
    <name evidence="2" type="ORF">P3W85_19810</name>
</gene>
<sequence length="140" mass="14469">MISGIAVPPPPADREVNATSAGIDKNGNGVRDDVERLLATAYGADAKAFAGAMKMAARMQTILAPTSIDRDTVQAIVVAGVNDARCNTDANFKGNLLAASRANQVVMAAALNTVERVALYQARLSLASAVVPIDVQKACS</sequence>
<evidence type="ECO:0000313" key="3">
    <source>
        <dbReference type="Proteomes" id="UP001216674"/>
    </source>
</evidence>
<dbReference type="Proteomes" id="UP001216674">
    <property type="component" value="Unassembled WGS sequence"/>
</dbReference>
<evidence type="ECO:0000313" key="2">
    <source>
        <dbReference type="EMBL" id="MDF3835191.1"/>
    </source>
</evidence>
<organism evidence="2 3">
    <name type="scientific">Cupriavidus basilensis</name>
    <dbReference type="NCBI Taxonomy" id="68895"/>
    <lineage>
        <taxon>Bacteria</taxon>
        <taxon>Pseudomonadati</taxon>
        <taxon>Pseudomonadota</taxon>
        <taxon>Betaproteobacteria</taxon>
        <taxon>Burkholderiales</taxon>
        <taxon>Burkholderiaceae</taxon>
        <taxon>Cupriavidus</taxon>
    </lineage>
</organism>
<dbReference type="EMBL" id="JARJLM010000336">
    <property type="protein sequence ID" value="MDF3835191.1"/>
    <property type="molecule type" value="Genomic_DNA"/>
</dbReference>
<reference evidence="2 3" key="1">
    <citation type="submission" date="2023-03" db="EMBL/GenBank/DDBJ databases">
        <title>Draft assemblies of triclosan tolerant bacteria isolated from returned activated sludge.</title>
        <authorList>
            <person name="Van Hamelsveld S."/>
        </authorList>
    </citation>
    <scope>NUCLEOTIDE SEQUENCE [LARGE SCALE GENOMIC DNA]</scope>
    <source>
        <strain evidence="2 3">GW210010_S58</strain>
    </source>
</reference>
<accession>A0ABT6ARE2</accession>
<name>A0ABT6ARE2_9BURK</name>
<evidence type="ECO:0000256" key="1">
    <source>
        <dbReference type="SAM" id="MobiDB-lite"/>
    </source>
</evidence>
<feature type="region of interest" description="Disordered" evidence="1">
    <location>
        <begin position="1"/>
        <end position="27"/>
    </location>
</feature>